<organism evidence="1 2">
    <name type="scientific">Gymnopus androsaceus JB14</name>
    <dbReference type="NCBI Taxonomy" id="1447944"/>
    <lineage>
        <taxon>Eukaryota</taxon>
        <taxon>Fungi</taxon>
        <taxon>Dikarya</taxon>
        <taxon>Basidiomycota</taxon>
        <taxon>Agaricomycotina</taxon>
        <taxon>Agaricomycetes</taxon>
        <taxon>Agaricomycetidae</taxon>
        <taxon>Agaricales</taxon>
        <taxon>Marasmiineae</taxon>
        <taxon>Omphalotaceae</taxon>
        <taxon>Gymnopus</taxon>
    </lineage>
</organism>
<reference evidence="1" key="1">
    <citation type="journal article" date="2019" name="Environ. Microbiol.">
        <title>Fungal ecological strategies reflected in gene transcription - a case study of two litter decomposers.</title>
        <authorList>
            <person name="Barbi F."/>
            <person name="Kohler A."/>
            <person name="Barry K."/>
            <person name="Baskaran P."/>
            <person name="Daum C."/>
            <person name="Fauchery L."/>
            <person name="Ihrmark K."/>
            <person name="Kuo A."/>
            <person name="LaButti K."/>
            <person name="Lipzen A."/>
            <person name="Morin E."/>
            <person name="Grigoriev I.V."/>
            <person name="Henrissat B."/>
            <person name="Lindahl B."/>
            <person name="Martin F."/>
        </authorList>
    </citation>
    <scope>NUCLEOTIDE SEQUENCE</scope>
    <source>
        <strain evidence="1">JB14</strain>
    </source>
</reference>
<keyword evidence="2" id="KW-1185">Reference proteome</keyword>
<dbReference type="EMBL" id="ML769689">
    <property type="protein sequence ID" value="KAE9389593.1"/>
    <property type="molecule type" value="Genomic_DNA"/>
</dbReference>
<dbReference type="AlphaFoldDB" id="A0A6A4GW01"/>
<evidence type="ECO:0000313" key="2">
    <source>
        <dbReference type="Proteomes" id="UP000799118"/>
    </source>
</evidence>
<dbReference type="Proteomes" id="UP000799118">
    <property type="component" value="Unassembled WGS sequence"/>
</dbReference>
<accession>A0A6A4GW01</accession>
<name>A0A6A4GW01_9AGAR</name>
<sequence length="124" mass="14135">MPIASTSTLQHSLLKSPQIQFAICPRHFIQNILPFEDSNCQFHLSSHSVPQTVPPSSAALTSTVKAKPVPKKQQLMVLEDYRTNLICCGVSQNSRSHHRRIHCNMEGCSEDNERRICMRHKREN</sequence>
<proteinExistence type="predicted"/>
<evidence type="ECO:0000313" key="1">
    <source>
        <dbReference type="EMBL" id="KAE9389593.1"/>
    </source>
</evidence>
<gene>
    <name evidence="1" type="ORF">BT96DRAFT_1024992</name>
</gene>
<protein>
    <submittedName>
        <fullName evidence="1">Uncharacterized protein</fullName>
    </submittedName>
</protein>